<dbReference type="AlphaFoldDB" id="A0A2S2QJD5"/>
<feature type="region of interest" description="Disordered" evidence="1">
    <location>
        <begin position="97"/>
        <end position="116"/>
    </location>
</feature>
<dbReference type="EMBL" id="GGMS01008644">
    <property type="protein sequence ID" value="MBY77847.1"/>
    <property type="molecule type" value="Transcribed_RNA"/>
</dbReference>
<proteinExistence type="predicted"/>
<sequence length="116" mass="13035">MIIIVRRLFAGQSVVPEQAHQTQADAAGRRGQSAAATVRRGRRPEELASREQVETGDAEQRVGQRNAPLRGRFAAVGAAQGRRDDDALRRVQFRSGQRRLDVRTTRRDRARPLIPR</sequence>
<reference evidence="2" key="1">
    <citation type="submission" date="2018-04" db="EMBL/GenBank/DDBJ databases">
        <title>Transcriptome assembly of Sipha flava.</title>
        <authorList>
            <person name="Scully E.D."/>
            <person name="Geib S.M."/>
            <person name="Palmer N.A."/>
            <person name="Koch K."/>
            <person name="Bradshaw J."/>
            <person name="Heng-Moss T."/>
            <person name="Sarath G."/>
        </authorList>
    </citation>
    <scope>NUCLEOTIDE SEQUENCE</scope>
</reference>
<evidence type="ECO:0000313" key="2">
    <source>
        <dbReference type="EMBL" id="MBY77847.1"/>
    </source>
</evidence>
<protein>
    <submittedName>
        <fullName evidence="2">Uncharacterized protein</fullName>
    </submittedName>
</protein>
<evidence type="ECO:0000256" key="1">
    <source>
        <dbReference type="SAM" id="MobiDB-lite"/>
    </source>
</evidence>
<feature type="region of interest" description="Disordered" evidence="1">
    <location>
        <begin position="15"/>
        <end position="70"/>
    </location>
</feature>
<feature type="compositionally biased region" description="Basic and acidic residues" evidence="1">
    <location>
        <begin position="43"/>
        <end position="62"/>
    </location>
</feature>
<feature type="compositionally biased region" description="Basic and acidic residues" evidence="1">
    <location>
        <begin position="98"/>
        <end position="116"/>
    </location>
</feature>
<accession>A0A2S2QJD5</accession>
<organism evidence="2">
    <name type="scientific">Sipha flava</name>
    <name type="common">yellow sugarcane aphid</name>
    <dbReference type="NCBI Taxonomy" id="143950"/>
    <lineage>
        <taxon>Eukaryota</taxon>
        <taxon>Metazoa</taxon>
        <taxon>Ecdysozoa</taxon>
        <taxon>Arthropoda</taxon>
        <taxon>Hexapoda</taxon>
        <taxon>Insecta</taxon>
        <taxon>Pterygota</taxon>
        <taxon>Neoptera</taxon>
        <taxon>Paraneoptera</taxon>
        <taxon>Hemiptera</taxon>
        <taxon>Sternorrhyncha</taxon>
        <taxon>Aphidomorpha</taxon>
        <taxon>Aphidoidea</taxon>
        <taxon>Aphididae</taxon>
        <taxon>Sipha</taxon>
    </lineage>
</organism>
<gene>
    <name evidence="2" type="ORF">g.107533</name>
</gene>
<name>A0A2S2QJD5_9HEMI</name>